<dbReference type="AlphaFoldDB" id="A0A6L2MQP8"/>
<reference evidence="2" key="1">
    <citation type="journal article" date="2019" name="Sci. Rep.">
        <title>Draft genome of Tanacetum cinerariifolium, the natural source of mosquito coil.</title>
        <authorList>
            <person name="Yamashiro T."/>
            <person name="Shiraishi A."/>
            <person name="Satake H."/>
            <person name="Nakayama K."/>
        </authorList>
    </citation>
    <scope>NUCLEOTIDE SEQUENCE</scope>
</reference>
<protein>
    <submittedName>
        <fullName evidence="2">Uncharacterized protein</fullName>
    </submittedName>
</protein>
<gene>
    <name evidence="2" type="ORF">Tci_048271</name>
</gene>
<evidence type="ECO:0000256" key="1">
    <source>
        <dbReference type="SAM" id="MobiDB-lite"/>
    </source>
</evidence>
<feature type="non-terminal residue" evidence="2">
    <location>
        <position position="1"/>
    </location>
</feature>
<proteinExistence type="predicted"/>
<dbReference type="EMBL" id="BKCJ010007249">
    <property type="protein sequence ID" value="GEU76293.1"/>
    <property type="molecule type" value="Genomic_DNA"/>
</dbReference>
<feature type="compositionally biased region" description="Basic and acidic residues" evidence="1">
    <location>
        <begin position="17"/>
        <end position="26"/>
    </location>
</feature>
<evidence type="ECO:0000313" key="2">
    <source>
        <dbReference type="EMBL" id="GEU76293.1"/>
    </source>
</evidence>
<feature type="region of interest" description="Disordered" evidence="1">
    <location>
        <begin position="1"/>
        <end position="26"/>
    </location>
</feature>
<accession>A0A6L2MQP8</accession>
<name>A0A6L2MQP8_TANCI</name>
<sequence length="163" mass="18834">VGPSHNRDVDGVNPDAMQREKRDTRPSKYFLSPYTCLPETTVASKKQYNNNRKTTRNDEISPFNLEKAGIDLNKLLEEVMVTCSRATDEYLSFHNVDPTKVVRGRYVDCMRFLNAREYVSLDCYTKGYTVRVQFWQELVHLLCKTRGLLSFSRGIGWEGLITV</sequence>
<organism evidence="2">
    <name type="scientific">Tanacetum cinerariifolium</name>
    <name type="common">Dalmatian daisy</name>
    <name type="synonym">Chrysanthemum cinerariifolium</name>
    <dbReference type="NCBI Taxonomy" id="118510"/>
    <lineage>
        <taxon>Eukaryota</taxon>
        <taxon>Viridiplantae</taxon>
        <taxon>Streptophyta</taxon>
        <taxon>Embryophyta</taxon>
        <taxon>Tracheophyta</taxon>
        <taxon>Spermatophyta</taxon>
        <taxon>Magnoliopsida</taxon>
        <taxon>eudicotyledons</taxon>
        <taxon>Gunneridae</taxon>
        <taxon>Pentapetalae</taxon>
        <taxon>asterids</taxon>
        <taxon>campanulids</taxon>
        <taxon>Asterales</taxon>
        <taxon>Asteraceae</taxon>
        <taxon>Asteroideae</taxon>
        <taxon>Anthemideae</taxon>
        <taxon>Anthemidinae</taxon>
        <taxon>Tanacetum</taxon>
    </lineage>
</organism>
<feature type="compositionally biased region" description="Basic and acidic residues" evidence="1">
    <location>
        <begin position="1"/>
        <end position="10"/>
    </location>
</feature>
<comment type="caution">
    <text evidence="2">The sequence shown here is derived from an EMBL/GenBank/DDBJ whole genome shotgun (WGS) entry which is preliminary data.</text>
</comment>